<organism evidence="1 2">
    <name type="scientific">Hygrophoropsis aurantiaca</name>
    <dbReference type="NCBI Taxonomy" id="72124"/>
    <lineage>
        <taxon>Eukaryota</taxon>
        <taxon>Fungi</taxon>
        <taxon>Dikarya</taxon>
        <taxon>Basidiomycota</taxon>
        <taxon>Agaricomycotina</taxon>
        <taxon>Agaricomycetes</taxon>
        <taxon>Agaricomycetidae</taxon>
        <taxon>Boletales</taxon>
        <taxon>Coniophorineae</taxon>
        <taxon>Hygrophoropsidaceae</taxon>
        <taxon>Hygrophoropsis</taxon>
    </lineage>
</organism>
<sequence>MNRRLGMESQLGVGGGIVSKESQKNLDKAEDLCRRRKPEQAVPYLLKAMEDENNLDAFIQAAFLFPLNEAVQFLEDAERKGRQGLKRRFGPLCFNDDAPQVGRFWDILETRPYMRVLQAQVRLYFENRQFAKSANTIIEMLRLCPGDNTAQRTWLGSMLLHAGRASDALSFAQNWLLPREERADIVPRGGAVFKAPCSDPLSAEQVEKLSKRSPGSIAYSAALAAYKLWGNSALACQYLRIATSCNPTVLTKILIKADKPRNLNNMPRGMNGPEEAQDYLWLTQDLWMESSVWNWANGDQPTKAILFKTCSRKGCNVIEGSVALFKRCAACKEVVYCSQTCQKEDWRDHKPRCQFNQRRKETVRAMQNGRSLPEDAIDFASADFSGGMVFTQTT</sequence>
<gene>
    <name evidence="1" type="ORF">BJ138DRAFT_1171344</name>
</gene>
<dbReference type="Proteomes" id="UP000790377">
    <property type="component" value="Unassembled WGS sequence"/>
</dbReference>
<comment type="caution">
    <text evidence="1">The sequence shown here is derived from an EMBL/GenBank/DDBJ whole genome shotgun (WGS) entry which is preliminary data.</text>
</comment>
<dbReference type="EMBL" id="MU267632">
    <property type="protein sequence ID" value="KAH7913337.1"/>
    <property type="molecule type" value="Genomic_DNA"/>
</dbReference>
<reference evidence="1" key="1">
    <citation type="journal article" date="2021" name="New Phytol.">
        <title>Evolutionary innovations through gain and loss of genes in the ectomycorrhizal Boletales.</title>
        <authorList>
            <person name="Wu G."/>
            <person name="Miyauchi S."/>
            <person name="Morin E."/>
            <person name="Kuo A."/>
            <person name="Drula E."/>
            <person name="Varga T."/>
            <person name="Kohler A."/>
            <person name="Feng B."/>
            <person name="Cao Y."/>
            <person name="Lipzen A."/>
            <person name="Daum C."/>
            <person name="Hundley H."/>
            <person name="Pangilinan J."/>
            <person name="Johnson J."/>
            <person name="Barry K."/>
            <person name="LaButti K."/>
            <person name="Ng V."/>
            <person name="Ahrendt S."/>
            <person name="Min B."/>
            <person name="Choi I.G."/>
            <person name="Park H."/>
            <person name="Plett J.M."/>
            <person name="Magnuson J."/>
            <person name="Spatafora J.W."/>
            <person name="Nagy L.G."/>
            <person name="Henrissat B."/>
            <person name="Grigoriev I.V."/>
            <person name="Yang Z.L."/>
            <person name="Xu J."/>
            <person name="Martin F.M."/>
        </authorList>
    </citation>
    <scope>NUCLEOTIDE SEQUENCE</scope>
    <source>
        <strain evidence="1">ATCC 28755</strain>
    </source>
</reference>
<accession>A0ACB8ALA0</accession>
<proteinExistence type="predicted"/>
<keyword evidence="2" id="KW-1185">Reference proteome</keyword>
<evidence type="ECO:0000313" key="1">
    <source>
        <dbReference type="EMBL" id="KAH7913337.1"/>
    </source>
</evidence>
<protein>
    <submittedName>
        <fullName evidence="1">Uncharacterized protein</fullName>
    </submittedName>
</protein>
<name>A0ACB8ALA0_9AGAM</name>
<evidence type="ECO:0000313" key="2">
    <source>
        <dbReference type="Proteomes" id="UP000790377"/>
    </source>
</evidence>